<dbReference type="RefSeq" id="WP_209463771.1">
    <property type="nucleotide sequence ID" value="NZ_CP110224.1"/>
</dbReference>
<evidence type="ECO:0000256" key="8">
    <source>
        <dbReference type="ARBA" id="ARBA00047690"/>
    </source>
</evidence>
<evidence type="ECO:0000256" key="2">
    <source>
        <dbReference type="ARBA" id="ARBA00022475"/>
    </source>
</evidence>
<dbReference type="GO" id="GO:0016740">
    <property type="term" value="F:transferase activity"/>
    <property type="evidence" value="ECO:0007669"/>
    <property type="project" value="UniProtKB-KW"/>
</dbReference>
<evidence type="ECO:0000256" key="6">
    <source>
        <dbReference type="ARBA" id="ARBA00023133"/>
    </source>
</evidence>
<dbReference type="Pfam" id="PF01040">
    <property type="entry name" value="UbiA"/>
    <property type="match status" value="1"/>
</dbReference>
<comment type="similarity">
    <text evidence="9">Belongs to the UbiA prenyltransferase family. Protoheme IX farnesyltransferase subfamily.</text>
</comment>
<dbReference type="NCBIfam" id="TIGR01473">
    <property type="entry name" value="cyoE_ctaB"/>
    <property type="match status" value="1"/>
</dbReference>
<keyword evidence="7 9" id="KW-0472">Membrane</keyword>
<dbReference type="HAMAP" id="MF_00154">
    <property type="entry name" value="CyoE_CtaB"/>
    <property type="match status" value="1"/>
</dbReference>
<comment type="miscellaneous">
    <text evidence="9">Carbon 2 of the heme B porphyrin ring is defined according to the Fischer nomenclature.</text>
</comment>
<keyword evidence="5 9" id="KW-1133">Transmembrane helix</keyword>
<feature type="transmembrane region" description="Helical" evidence="9">
    <location>
        <begin position="129"/>
        <end position="146"/>
    </location>
</feature>
<comment type="pathway">
    <text evidence="9">Porphyrin-containing compound metabolism; heme O biosynthesis; heme O from protoheme: step 1/1.</text>
</comment>
<feature type="transmembrane region" description="Helical" evidence="9">
    <location>
        <begin position="280"/>
        <end position="301"/>
    </location>
</feature>
<dbReference type="InterPro" id="IPR000537">
    <property type="entry name" value="UbiA_prenyltransferase"/>
</dbReference>
<dbReference type="PANTHER" id="PTHR43448:SF2">
    <property type="entry name" value="PROTOHEME IX FARNESYLTRANSFERASE, MITOCHONDRIAL"/>
    <property type="match status" value="1"/>
</dbReference>
<feature type="transmembrane region" description="Helical" evidence="9">
    <location>
        <begin position="101"/>
        <end position="123"/>
    </location>
</feature>
<dbReference type="InterPro" id="IPR030470">
    <property type="entry name" value="UbiA_prenylTrfase_CS"/>
</dbReference>
<dbReference type="InterPro" id="IPR044878">
    <property type="entry name" value="UbiA_sf"/>
</dbReference>
<protein>
    <recommendedName>
        <fullName evidence="9">Protoheme IX farnesyltransferase</fullName>
        <ecNumber evidence="9">2.5.1.141</ecNumber>
    </recommendedName>
    <alternativeName>
        <fullName evidence="9">Heme B farnesyltransferase</fullName>
    </alternativeName>
    <alternativeName>
        <fullName evidence="9">Heme O synthase</fullName>
    </alternativeName>
</protein>
<proteinExistence type="inferred from homology"/>
<dbReference type="InterPro" id="IPR006369">
    <property type="entry name" value="Protohaem_IX_farnesylTrfase"/>
</dbReference>
<comment type="subcellular location">
    <subcellularLocation>
        <location evidence="9">Cell membrane</location>
        <topology evidence="9">Multi-pass membrane protein</topology>
    </subcellularLocation>
    <subcellularLocation>
        <location evidence="1">Membrane</location>
        <topology evidence="1">Multi-pass membrane protein</topology>
    </subcellularLocation>
</comment>
<dbReference type="EMBL" id="JAGGKX010000015">
    <property type="protein sequence ID" value="MBP1970661.1"/>
    <property type="molecule type" value="Genomic_DNA"/>
</dbReference>
<feature type="transmembrane region" description="Helical" evidence="9">
    <location>
        <begin position="153"/>
        <end position="173"/>
    </location>
</feature>
<evidence type="ECO:0000256" key="4">
    <source>
        <dbReference type="ARBA" id="ARBA00022692"/>
    </source>
</evidence>
<dbReference type="Proteomes" id="UP001519345">
    <property type="component" value="Unassembled WGS sequence"/>
</dbReference>
<feature type="transmembrane region" description="Helical" evidence="9">
    <location>
        <begin position="228"/>
        <end position="260"/>
    </location>
</feature>
<gene>
    <name evidence="9" type="primary">ctaB</name>
    <name evidence="10" type="ORF">J2Z83_002797</name>
</gene>
<comment type="function">
    <text evidence="9">Converts heme B (protoheme IX) to heme O by substitution of the vinyl group on carbon 2 of heme B porphyrin ring with a hydroxyethyl farnesyl side group.</text>
</comment>
<reference evidence="10 11" key="1">
    <citation type="submission" date="2021-03" db="EMBL/GenBank/DDBJ databases">
        <title>Genomic Encyclopedia of Type Strains, Phase IV (KMG-IV): sequencing the most valuable type-strain genomes for metagenomic binning, comparative biology and taxonomic classification.</title>
        <authorList>
            <person name="Goeker M."/>
        </authorList>
    </citation>
    <scope>NUCLEOTIDE SEQUENCE [LARGE SCALE GENOMIC DNA]</scope>
    <source>
        <strain evidence="10 11">DSM 25609</strain>
    </source>
</reference>
<dbReference type="Gene3D" id="1.10.357.140">
    <property type="entry name" value="UbiA prenyltransferase"/>
    <property type="match status" value="1"/>
</dbReference>
<comment type="subunit">
    <text evidence="9">Interacts with CtaA.</text>
</comment>
<comment type="catalytic activity">
    <reaction evidence="8 9">
        <text>heme b + (2E,6E)-farnesyl diphosphate + H2O = Fe(II)-heme o + diphosphate</text>
        <dbReference type="Rhea" id="RHEA:28070"/>
        <dbReference type="ChEBI" id="CHEBI:15377"/>
        <dbReference type="ChEBI" id="CHEBI:33019"/>
        <dbReference type="ChEBI" id="CHEBI:60344"/>
        <dbReference type="ChEBI" id="CHEBI:60530"/>
        <dbReference type="ChEBI" id="CHEBI:175763"/>
        <dbReference type="EC" id="2.5.1.141"/>
    </reaction>
</comment>
<accession>A0ABS4IJP6</accession>
<evidence type="ECO:0000313" key="10">
    <source>
        <dbReference type="EMBL" id="MBP1970661.1"/>
    </source>
</evidence>
<dbReference type="EC" id="2.5.1.141" evidence="9"/>
<evidence type="ECO:0000256" key="1">
    <source>
        <dbReference type="ARBA" id="ARBA00004141"/>
    </source>
</evidence>
<feature type="transmembrane region" description="Helical" evidence="9">
    <location>
        <begin position="29"/>
        <end position="49"/>
    </location>
</feature>
<dbReference type="PROSITE" id="PS00943">
    <property type="entry name" value="UBIA"/>
    <property type="match status" value="1"/>
</dbReference>
<feature type="transmembrane region" description="Helical" evidence="9">
    <location>
        <begin position="179"/>
        <end position="201"/>
    </location>
</feature>
<feature type="transmembrane region" description="Helical" evidence="9">
    <location>
        <begin position="55"/>
        <end position="80"/>
    </location>
</feature>
<comment type="caution">
    <text evidence="10">The sequence shown here is derived from an EMBL/GenBank/DDBJ whole genome shotgun (WGS) entry which is preliminary data.</text>
</comment>
<evidence type="ECO:0000256" key="5">
    <source>
        <dbReference type="ARBA" id="ARBA00022989"/>
    </source>
</evidence>
<keyword evidence="3 9" id="KW-0808">Transferase</keyword>
<keyword evidence="6 9" id="KW-0350">Heme biosynthesis</keyword>
<keyword evidence="2 9" id="KW-1003">Cell membrane</keyword>
<evidence type="ECO:0000256" key="9">
    <source>
        <dbReference type="HAMAP-Rule" id="MF_00154"/>
    </source>
</evidence>
<keyword evidence="11" id="KW-1185">Reference proteome</keyword>
<keyword evidence="4 9" id="KW-0812">Transmembrane</keyword>
<sequence length="302" mass="34088">MNNEMTSSEKMVTTNNIISDLKSILKLKVLIANILPVFTAFWLAIYITGSSFTEHLGLFLLTMIGSTLIVAGALLFNNWYEVDLDKEMLRTKSRPTVTGNFSLQAVFRTAVALTVLGLILMLFTTIEAAVYAFLGWFVYVVLYTVWSKRRYTLNTVIGSLSGAFTPLIGWAAIEPAFHIVPIVLFMMLFIWQIPHTFAIAIKRHDEYKAAGVPMLPVVHGIAFTKRQILVYIACLFPLPFFLSMFGSIFIVIATLLNVGFLYLAIRGFYTNNELKWAQQIFIYSLVYLIAFFLVMIIASLLV</sequence>
<evidence type="ECO:0000256" key="3">
    <source>
        <dbReference type="ARBA" id="ARBA00022679"/>
    </source>
</evidence>
<name>A0ABS4IJP6_9BACI</name>
<dbReference type="PANTHER" id="PTHR43448">
    <property type="entry name" value="PROTOHEME IX FARNESYLTRANSFERASE, MITOCHONDRIAL"/>
    <property type="match status" value="1"/>
</dbReference>
<organism evidence="10 11">
    <name type="scientific">Virgibacillus natechei</name>
    <dbReference type="NCBI Taxonomy" id="1216297"/>
    <lineage>
        <taxon>Bacteria</taxon>
        <taxon>Bacillati</taxon>
        <taxon>Bacillota</taxon>
        <taxon>Bacilli</taxon>
        <taxon>Bacillales</taxon>
        <taxon>Bacillaceae</taxon>
        <taxon>Virgibacillus</taxon>
    </lineage>
</organism>
<evidence type="ECO:0000256" key="7">
    <source>
        <dbReference type="ARBA" id="ARBA00023136"/>
    </source>
</evidence>
<evidence type="ECO:0000313" key="11">
    <source>
        <dbReference type="Proteomes" id="UP001519345"/>
    </source>
</evidence>
<dbReference type="CDD" id="cd13957">
    <property type="entry name" value="PT_UbiA_Cox10"/>
    <property type="match status" value="1"/>
</dbReference>